<sequence>MSHCFALIPAAGNGSRFGAALPKQYLTVAGRPLIWYAVRTLAMHPRIRRVYVVLSVQDRLFDTWDWQTEFPGLAVLRCGGATRAMSVLNGLRAMAGEVAAEDWVLVHDAARPCLSRHHLDSLIAGVEHDSVGGILAIPVADTLKRSDAQGRIAATAPREGLWQAQTPQMFRHALLLRALETAVSREPTDEAGAVEALGLKPKLVEGDASNLKVTWPRDLRLAELILSDRGTYL</sequence>
<feature type="site" description="Positions MEP for the nucleophilic attack" evidence="7">
    <location>
        <position position="212"/>
    </location>
</feature>
<dbReference type="InterPro" id="IPR029044">
    <property type="entry name" value="Nucleotide-diphossugar_trans"/>
</dbReference>
<gene>
    <name evidence="7 8" type="primary">ispD</name>
    <name evidence="8" type="ORF">V6E02_01525</name>
</gene>
<dbReference type="PANTHER" id="PTHR32125:SF4">
    <property type="entry name" value="2-C-METHYL-D-ERYTHRITOL 4-PHOSPHATE CYTIDYLYLTRANSFERASE, CHLOROPLASTIC"/>
    <property type="match status" value="1"/>
</dbReference>
<accession>A0ABV0EB67</accession>
<reference evidence="8 9" key="1">
    <citation type="submission" date="2024-02" db="EMBL/GenBank/DDBJ databases">
        <title>New thermophilic sulfur-oxidizing bacteria from a hot springs of the Uzon caldera (Kamchatka, Russia).</title>
        <authorList>
            <person name="Dukat A.M."/>
            <person name="Elcheninov A.G."/>
            <person name="Frolov E.N."/>
        </authorList>
    </citation>
    <scope>NUCLEOTIDE SEQUENCE [LARGE SCALE GENOMIC DNA]</scope>
    <source>
        <strain evidence="8 9">AK1</strain>
    </source>
</reference>
<evidence type="ECO:0000256" key="2">
    <source>
        <dbReference type="ARBA" id="ARBA00004787"/>
    </source>
</evidence>
<dbReference type="PANTHER" id="PTHR32125">
    <property type="entry name" value="2-C-METHYL-D-ERYTHRITOL 4-PHOSPHATE CYTIDYLYLTRANSFERASE, CHLOROPLASTIC"/>
    <property type="match status" value="1"/>
</dbReference>
<dbReference type="SUPFAM" id="SSF53448">
    <property type="entry name" value="Nucleotide-diphospho-sugar transferases"/>
    <property type="match status" value="1"/>
</dbReference>
<evidence type="ECO:0000256" key="5">
    <source>
        <dbReference type="ARBA" id="ARBA00022695"/>
    </source>
</evidence>
<evidence type="ECO:0000256" key="1">
    <source>
        <dbReference type="ARBA" id="ARBA00001282"/>
    </source>
</evidence>
<feature type="site" description="Transition state stabilizer" evidence="7">
    <location>
        <position position="23"/>
    </location>
</feature>
<dbReference type="GO" id="GO:0050518">
    <property type="term" value="F:2-C-methyl-D-erythritol 4-phosphate cytidylyltransferase activity"/>
    <property type="evidence" value="ECO:0007669"/>
    <property type="project" value="UniProtKB-EC"/>
</dbReference>
<feature type="site" description="Positions MEP for the nucleophilic attack" evidence="7">
    <location>
        <position position="158"/>
    </location>
</feature>
<comment type="similarity">
    <text evidence="3 7">Belongs to the IspD/TarI cytidylyltransferase family. IspD subfamily.</text>
</comment>
<dbReference type="InterPro" id="IPR050088">
    <property type="entry name" value="IspD/TarI_cytidylyltransf_bact"/>
</dbReference>
<dbReference type="HAMAP" id="MF_00108">
    <property type="entry name" value="IspD"/>
    <property type="match status" value="1"/>
</dbReference>
<keyword evidence="6 7" id="KW-0414">Isoprene biosynthesis</keyword>
<evidence type="ECO:0000256" key="4">
    <source>
        <dbReference type="ARBA" id="ARBA00022679"/>
    </source>
</evidence>
<dbReference type="CDD" id="cd02516">
    <property type="entry name" value="CDP-ME_synthetase"/>
    <property type="match status" value="1"/>
</dbReference>
<dbReference type="NCBIfam" id="TIGR00453">
    <property type="entry name" value="ispD"/>
    <property type="match status" value="1"/>
</dbReference>
<dbReference type="EC" id="2.7.7.60" evidence="7"/>
<dbReference type="InterPro" id="IPR018294">
    <property type="entry name" value="ISPD_synthase_CS"/>
</dbReference>
<dbReference type="Pfam" id="PF01128">
    <property type="entry name" value="IspD"/>
    <property type="match status" value="1"/>
</dbReference>
<evidence type="ECO:0000256" key="3">
    <source>
        <dbReference type="ARBA" id="ARBA00009789"/>
    </source>
</evidence>
<dbReference type="Gene3D" id="3.90.550.10">
    <property type="entry name" value="Spore Coat Polysaccharide Biosynthesis Protein SpsA, Chain A"/>
    <property type="match status" value="1"/>
</dbReference>
<evidence type="ECO:0000313" key="9">
    <source>
        <dbReference type="Proteomes" id="UP001482231"/>
    </source>
</evidence>
<dbReference type="EMBL" id="JBAJEX010000001">
    <property type="protein sequence ID" value="MEO1765902.1"/>
    <property type="molecule type" value="Genomic_DNA"/>
</dbReference>
<comment type="catalytic activity">
    <reaction evidence="1 7">
        <text>2-C-methyl-D-erythritol 4-phosphate + CTP + H(+) = 4-CDP-2-C-methyl-D-erythritol + diphosphate</text>
        <dbReference type="Rhea" id="RHEA:13429"/>
        <dbReference type="ChEBI" id="CHEBI:15378"/>
        <dbReference type="ChEBI" id="CHEBI:33019"/>
        <dbReference type="ChEBI" id="CHEBI:37563"/>
        <dbReference type="ChEBI" id="CHEBI:57823"/>
        <dbReference type="ChEBI" id="CHEBI:58262"/>
        <dbReference type="EC" id="2.7.7.60"/>
    </reaction>
</comment>
<comment type="pathway">
    <text evidence="2 7">Isoprenoid biosynthesis; isopentenyl diphosphate biosynthesis via DXP pathway; isopentenyl diphosphate from 1-deoxy-D-xylulose 5-phosphate: step 2/6.</text>
</comment>
<feature type="site" description="Transition state stabilizer" evidence="7">
    <location>
        <position position="16"/>
    </location>
</feature>
<organism evidence="8 9">
    <name type="scientific">Thiobacter aerophilum</name>
    <dbReference type="NCBI Taxonomy" id="3121275"/>
    <lineage>
        <taxon>Bacteria</taxon>
        <taxon>Pseudomonadati</taxon>
        <taxon>Pseudomonadota</taxon>
        <taxon>Betaproteobacteria</taxon>
        <taxon>Burkholderiales</taxon>
        <taxon>Thiobacteraceae</taxon>
        <taxon>Thiobacter</taxon>
    </lineage>
</organism>
<keyword evidence="4 7" id="KW-0808">Transferase</keyword>
<dbReference type="InterPro" id="IPR001228">
    <property type="entry name" value="IspD"/>
</dbReference>
<keyword evidence="9" id="KW-1185">Reference proteome</keyword>
<name>A0ABV0EB67_9BURK</name>
<dbReference type="RefSeq" id="WP_347306461.1">
    <property type="nucleotide sequence ID" value="NZ_JBAJEX010000001.1"/>
</dbReference>
<protein>
    <recommendedName>
        <fullName evidence="7">2-C-methyl-D-erythritol 4-phosphate cytidylyltransferase</fullName>
        <ecNumber evidence="7">2.7.7.60</ecNumber>
    </recommendedName>
    <alternativeName>
        <fullName evidence="7">4-diphosphocytidyl-2C-methyl-D-erythritol synthase</fullName>
    </alternativeName>
    <alternativeName>
        <fullName evidence="7">MEP cytidylyltransferase</fullName>
        <shortName evidence="7">MCT</shortName>
    </alternativeName>
</protein>
<dbReference type="InterPro" id="IPR034683">
    <property type="entry name" value="IspD/TarI"/>
</dbReference>
<comment type="caution">
    <text evidence="8">The sequence shown here is derived from an EMBL/GenBank/DDBJ whole genome shotgun (WGS) entry which is preliminary data.</text>
</comment>
<evidence type="ECO:0000256" key="6">
    <source>
        <dbReference type="ARBA" id="ARBA00023229"/>
    </source>
</evidence>
<keyword evidence="5 7" id="KW-0548">Nucleotidyltransferase</keyword>
<evidence type="ECO:0000313" key="8">
    <source>
        <dbReference type="EMBL" id="MEO1765902.1"/>
    </source>
</evidence>
<proteinExistence type="inferred from homology"/>
<evidence type="ECO:0000256" key="7">
    <source>
        <dbReference type="HAMAP-Rule" id="MF_00108"/>
    </source>
</evidence>
<dbReference type="Proteomes" id="UP001482231">
    <property type="component" value="Unassembled WGS sequence"/>
</dbReference>
<dbReference type="PROSITE" id="PS01295">
    <property type="entry name" value="ISPD"/>
    <property type="match status" value="1"/>
</dbReference>
<comment type="function">
    <text evidence="7">Catalyzes the formation of 4-diphosphocytidyl-2-C-methyl-D-erythritol from CTP and 2-C-methyl-D-erythritol 4-phosphate (MEP).</text>
</comment>